<evidence type="ECO:0000259" key="1">
    <source>
        <dbReference type="Pfam" id="PF03732"/>
    </source>
</evidence>
<dbReference type="PANTHER" id="PTHR33223">
    <property type="entry name" value="CCHC-TYPE DOMAIN-CONTAINING PROTEIN"/>
    <property type="match status" value="1"/>
</dbReference>
<protein>
    <recommendedName>
        <fullName evidence="1">Retrotransposon gag domain-containing protein</fullName>
    </recommendedName>
</protein>
<dbReference type="EMBL" id="JACTNZ010000003">
    <property type="protein sequence ID" value="KAG5557095.1"/>
    <property type="molecule type" value="Genomic_DNA"/>
</dbReference>
<dbReference type="InterPro" id="IPR005162">
    <property type="entry name" value="Retrotrans_gag_dom"/>
</dbReference>
<organism evidence="2 3">
    <name type="scientific">Rhododendron griersonianum</name>
    <dbReference type="NCBI Taxonomy" id="479676"/>
    <lineage>
        <taxon>Eukaryota</taxon>
        <taxon>Viridiplantae</taxon>
        <taxon>Streptophyta</taxon>
        <taxon>Embryophyta</taxon>
        <taxon>Tracheophyta</taxon>
        <taxon>Spermatophyta</taxon>
        <taxon>Magnoliopsida</taxon>
        <taxon>eudicotyledons</taxon>
        <taxon>Gunneridae</taxon>
        <taxon>Pentapetalae</taxon>
        <taxon>asterids</taxon>
        <taxon>Ericales</taxon>
        <taxon>Ericaceae</taxon>
        <taxon>Ericoideae</taxon>
        <taxon>Rhodoreae</taxon>
        <taxon>Rhododendron</taxon>
    </lineage>
</organism>
<reference evidence="2" key="1">
    <citation type="submission" date="2020-08" db="EMBL/GenBank/DDBJ databases">
        <title>Plant Genome Project.</title>
        <authorList>
            <person name="Zhang R.-G."/>
        </authorList>
    </citation>
    <scope>NUCLEOTIDE SEQUENCE</scope>
    <source>
        <strain evidence="2">WSP0</strain>
        <tissue evidence="2">Leaf</tissue>
    </source>
</reference>
<sequence length="130" mass="14991">MRINRADFDALMCKVFPSRLGEFGLRWFDRFPSASISSNKQLSTAFLALFVTNTKQKKTVDSLFGLTMGMQETLQQYASRYWELFNEIKGCYPNVVTAAFRVGLDQSGELALWRSRKERRADHELLDGHD</sequence>
<keyword evidence="3" id="KW-1185">Reference proteome</keyword>
<dbReference type="Pfam" id="PF03732">
    <property type="entry name" value="Retrotrans_gag"/>
    <property type="match status" value="1"/>
</dbReference>
<gene>
    <name evidence="2" type="ORF">RHGRI_007379</name>
</gene>
<accession>A0AAV6KWL2</accession>
<comment type="caution">
    <text evidence="2">The sequence shown here is derived from an EMBL/GenBank/DDBJ whole genome shotgun (WGS) entry which is preliminary data.</text>
</comment>
<evidence type="ECO:0000313" key="3">
    <source>
        <dbReference type="Proteomes" id="UP000823749"/>
    </source>
</evidence>
<name>A0AAV6KWL2_9ERIC</name>
<proteinExistence type="predicted"/>
<dbReference type="PANTHER" id="PTHR33223:SF10">
    <property type="entry name" value="AMINOTRANSFERASE-LIKE PLANT MOBILE DOMAIN-CONTAINING PROTEIN"/>
    <property type="match status" value="1"/>
</dbReference>
<dbReference type="AlphaFoldDB" id="A0AAV6KWL2"/>
<dbReference type="Proteomes" id="UP000823749">
    <property type="component" value="Chromosome 3"/>
</dbReference>
<evidence type="ECO:0000313" key="2">
    <source>
        <dbReference type="EMBL" id="KAG5557095.1"/>
    </source>
</evidence>
<feature type="domain" description="Retrotransposon gag" evidence="1">
    <location>
        <begin position="14"/>
        <end position="104"/>
    </location>
</feature>